<dbReference type="EMBL" id="BJYZ01000001">
    <property type="protein sequence ID" value="GEO35991.1"/>
    <property type="molecule type" value="Genomic_DNA"/>
</dbReference>
<feature type="region of interest" description="Disordered" evidence="2">
    <location>
        <begin position="174"/>
        <end position="333"/>
    </location>
</feature>
<dbReference type="PROSITE" id="PS51782">
    <property type="entry name" value="LYSM"/>
    <property type="match status" value="2"/>
</dbReference>
<organism evidence="5 6">
    <name type="scientific">Skermanella aerolata</name>
    <dbReference type="NCBI Taxonomy" id="393310"/>
    <lineage>
        <taxon>Bacteria</taxon>
        <taxon>Pseudomonadati</taxon>
        <taxon>Pseudomonadota</taxon>
        <taxon>Alphaproteobacteria</taxon>
        <taxon>Rhodospirillales</taxon>
        <taxon>Azospirillaceae</taxon>
        <taxon>Skermanella</taxon>
    </lineage>
</organism>
<protein>
    <recommendedName>
        <fullName evidence="4">LysM domain-containing protein</fullName>
    </recommendedName>
</protein>
<evidence type="ECO:0000256" key="3">
    <source>
        <dbReference type="SAM" id="SignalP"/>
    </source>
</evidence>
<evidence type="ECO:0000259" key="4">
    <source>
        <dbReference type="PROSITE" id="PS51782"/>
    </source>
</evidence>
<proteinExistence type="inferred from homology"/>
<feature type="compositionally biased region" description="Low complexity" evidence="2">
    <location>
        <begin position="312"/>
        <end position="322"/>
    </location>
</feature>
<dbReference type="Pfam" id="PF01476">
    <property type="entry name" value="LysM"/>
    <property type="match status" value="2"/>
</dbReference>
<dbReference type="PROSITE" id="PS51257">
    <property type="entry name" value="PROKAR_LIPOPROTEIN"/>
    <property type="match status" value="1"/>
</dbReference>
<dbReference type="Proteomes" id="UP000321523">
    <property type="component" value="Unassembled WGS sequence"/>
</dbReference>
<feature type="compositionally biased region" description="Low complexity" evidence="2">
    <location>
        <begin position="233"/>
        <end position="243"/>
    </location>
</feature>
<dbReference type="InterPro" id="IPR016047">
    <property type="entry name" value="M23ase_b-sheet_dom"/>
</dbReference>
<gene>
    <name evidence="5" type="ORF">SAE02_01390</name>
</gene>
<keyword evidence="6" id="KW-1185">Reference proteome</keyword>
<evidence type="ECO:0000313" key="5">
    <source>
        <dbReference type="EMBL" id="GEO35991.1"/>
    </source>
</evidence>
<evidence type="ECO:0000313" key="6">
    <source>
        <dbReference type="Proteomes" id="UP000321523"/>
    </source>
</evidence>
<feature type="signal peptide" evidence="3">
    <location>
        <begin position="1"/>
        <end position="20"/>
    </location>
</feature>
<dbReference type="SUPFAM" id="SSF51261">
    <property type="entry name" value="Duplicated hybrid motif"/>
    <property type="match status" value="1"/>
</dbReference>
<dbReference type="SMART" id="SM00257">
    <property type="entry name" value="LysM"/>
    <property type="match status" value="2"/>
</dbReference>
<feature type="compositionally biased region" description="Low complexity" evidence="2">
    <location>
        <begin position="175"/>
        <end position="195"/>
    </location>
</feature>
<dbReference type="PANTHER" id="PTHR21666:SF263">
    <property type="entry name" value="MUREIN HYDROLASE ACTIVATOR NLPD"/>
    <property type="match status" value="1"/>
</dbReference>
<dbReference type="GO" id="GO:0004222">
    <property type="term" value="F:metalloendopeptidase activity"/>
    <property type="evidence" value="ECO:0007669"/>
    <property type="project" value="TreeGrafter"/>
</dbReference>
<feature type="domain" description="LysM" evidence="4">
    <location>
        <begin position="45"/>
        <end position="89"/>
    </location>
</feature>
<feature type="compositionally biased region" description="Low complexity" evidence="2">
    <location>
        <begin position="284"/>
        <end position="293"/>
    </location>
</feature>
<evidence type="ECO:0000256" key="2">
    <source>
        <dbReference type="SAM" id="MobiDB-lite"/>
    </source>
</evidence>
<dbReference type="Gene3D" id="3.10.350.10">
    <property type="entry name" value="LysM domain"/>
    <property type="match status" value="2"/>
</dbReference>
<accession>A0A512DHN2</accession>
<dbReference type="InterPro" id="IPR050570">
    <property type="entry name" value="Cell_wall_metabolism_enzyme"/>
</dbReference>
<dbReference type="Pfam" id="PF01551">
    <property type="entry name" value="Peptidase_M23"/>
    <property type="match status" value="1"/>
</dbReference>
<feature type="region of interest" description="Disordered" evidence="2">
    <location>
        <begin position="442"/>
        <end position="472"/>
    </location>
</feature>
<feature type="compositionally biased region" description="Pro residues" evidence="2">
    <location>
        <begin position="294"/>
        <end position="311"/>
    </location>
</feature>
<dbReference type="OrthoDB" id="9795421at2"/>
<dbReference type="PANTHER" id="PTHR21666">
    <property type="entry name" value="PEPTIDASE-RELATED"/>
    <property type="match status" value="1"/>
</dbReference>
<dbReference type="RefSeq" id="WP_044431240.1">
    <property type="nucleotide sequence ID" value="NZ_BJYZ01000001.1"/>
</dbReference>
<keyword evidence="3" id="KW-0732">Signal</keyword>
<comment type="caution">
    <text evidence="5">The sequence shown here is derived from an EMBL/GenBank/DDBJ whole genome shotgun (WGS) entry which is preliminary data.</text>
</comment>
<dbReference type="AlphaFoldDB" id="A0A512DHN2"/>
<dbReference type="SUPFAM" id="SSF54106">
    <property type="entry name" value="LysM domain"/>
    <property type="match status" value="2"/>
</dbReference>
<dbReference type="Gene3D" id="2.70.70.10">
    <property type="entry name" value="Glucose Permease (Domain IIA)"/>
    <property type="match status" value="1"/>
</dbReference>
<feature type="domain" description="LysM" evidence="4">
    <location>
        <begin position="93"/>
        <end position="137"/>
    </location>
</feature>
<feature type="compositionally biased region" description="Basic and acidic residues" evidence="2">
    <location>
        <begin position="442"/>
        <end position="465"/>
    </location>
</feature>
<name>A0A512DHN2_9PROT</name>
<sequence length="472" mass="48803">MKPKATVGRCALLVLAVAAATSCTRTNAPAPVSVYTEQPTPSAPGMITVGRGDTVYELAKRYNVPMREVIELNRLAPPYGLTVGQRLKLPTARFYTVQRGDTMYGISRMYQVGMSELARTNGLQEPYAIRVGQQLQLPGANLPDTQLAENSKAALPAHPAAGRPAVIAEALPGLAQPQSQSSPSAAPQTAASAPTQPNPSIPAYQPRPGFGMVQSGPPPTPAPVYEPAPVPSAAPVEAARAPQPSAPPPVSPSASSQVAALPQPPVSTPPVPHPIPKVPPRPAPATQATQAAPAPVPAAAPVPVPTPPPPASAEVAAAKPPVIEAPEPRSGSRFQWPVRGAILSDYGPKPGGLHNDGINISASRGASVVAADNGVVAYAGNELRGFGNLLLIRHADGWMTAYAHLDDMLVERGAKVSRGQKIGTVGSTGNVSSPQLHFEVRRGNRAIDPRDHLGSGKRVSRDASQDGRPSPG</sequence>
<feature type="chain" id="PRO_5022018694" description="LysM domain-containing protein" evidence="3">
    <location>
        <begin position="21"/>
        <end position="472"/>
    </location>
</feature>
<dbReference type="InterPro" id="IPR011055">
    <property type="entry name" value="Dup_hybrid_motif"/>
</dbReference>
<reference evidence="5 6" key="1">
    <citation type="submission" date="2019-07" db="EMBL/GenBank/DDBJ databases">
        <title>Whole genome shotgun sequence of Skermanella aerolata NBRC 106429.</title>
        <authorList>
            <person name="Hosoyama A."/>
            <person name="Uohara A."/>
            <person name="Ohji S."/>
            <person name="Ichikawa N."/>
        </authorList>
    </citation>
    <scope>NUCLEOTIDE SEQUENCE [LARGE SCALE GENOMIC DNA]</scope>
    <source>
        <strain evidence="5 6">NBRC 106429</strain>
    </source>
</reference>
<dbReference type="CDD" id="cd12797">
    <property type="entry name" value="M23_peptidase"/>
    <property type="match status" value="1"/>
</dbReference>
<dbReference type="InterPro" id="IPR036779">
    <property type="entry name" value="LysM_dom_sf"/>
</dbReference>
<comment type="similarity">
    <text evidence="1">Belongs to the E.coli NlpD/Haemophilus LppB family.</text>
</comment>
<feature type="compositionally biased region" description="Low complexity" evidence="2">
    <location>
        <begin position="252"/>
        <end position="261"/>
    </location>
</feature>
<dbReference type="CDD" id="cd00118">
    <property type="entry name" value="LysM"/>
    <property type="match status" value="2"/>
</dbReference>
<feature type="compositionally biased region" description="Pro residues" evidence="2">
    <location>
        <begin position="262"/>
        <end position="283"/>
    </location>
</feature>
<feature type="compositionally biased region" description="Pro residues" evidence="2">
    <location>
        <begin position="216"/>
        <end position="232"/>
    </location>
</feature>
<dbReference type="InterPro" id="IPR018392">
    <property type="entry name" value="LysM"/>
</dbReference>
<evidence type="ECO:0000256" key="1">
    <source>
        <dbReference type="ARBA" id="ARBA00038420"/>
    </source>
</evidence>